<feature type="domain" description="Fe/B12 periplasmic-binding" evidence="3">
    <location>
        <begin position="89"/>
        <end position="335"/>
    </location>
</feature>
<dbReference type="NCBIfam" id="NF038402">
    <property type="entry name" value="TroA_like"/>
    <property type="match status" value="2"/>
</dbReference>
<feature type="region of interest" description="Disordered" evidence="2">
    <location>
        <begin position="26"/>
        <end position="64"/>
    </location>
</feature>
<dbReference type="KEGG" id="tce:A3L02_02290"/>
<dbReference type="PANTHER" id="PTHR30535:SF34">
    <property type="entry name" value="MOLYBDATE-BINDING PROTEIN MOLA"/>
    <property type="match status" value="1"/>
</dbReference>
<dbReference type="InterPro" id="IPR054828">
    <property type="entry name" value="Vit_B12_bind_prot"/>
</dbReference>
<dbReference type="EMBL" id="CP014854">
    <property type="protein sequence ID" value="ASI98478.1"/>
    <property type="molecule type" value="Genomic_DNA"/>
</dbReference>
<dbReference type="Gene3D" id="3.40.50.1980">
    <property type="entry name" value="Nitrogenase molybdenum iron protein domain"/>
    <property type="match status" value="4"/>
</dbReference>
<evidence type="ECO:0000313" key="5">
    <source>
        <dbReference type="Proteomes" id="UP000197156"/>
    </source>
</evidence>
<accession>A0A218P0L6</accession>
<dbReference type="PROSITE" id="PS50983">
    <property type="entry name" value="FE_B12_PBP"/>
    <property type="match status" value="2"/>
</dbReference>
<evidence type="ECO:0000259" key="3">
    <source>
        <dbReference type="PROSITE" id="PS50983"/>
    </source>
</evidence>
<dbReference type="CDD" id="cd01144">
    <property type="entry name" value="BtuF"/>
    <property type="match status" value="1"/>
</dbReference>
<protein>
    <submittedName>
        <fullName evidence="4">Vitamin B12 transporter</fullName>
    </submittedName>
</protein>
<dbReference type="Proteomes" id="UP000197156">
    <property type="component" value="Chromosome"/>
</dbReference>
<evidence type="ECO:0000256" key="1">
    <source>
        <dbReference type="ARBA" id="ARBA00022729"/>
    </source>
</evidence>
<keyword evidence="1" id="KW-0732">Signal</keyword>
<dbReference type="PROSITE" id="PS51257">
    <property type="entry name" value="PROKAR_LIPOPROTEIN"/>
    <property type="match status" value="1"/>
</dbReference>
<dbReference type="OrthoDB" id="24039at2157"/>
<dbReference type="Pfam" id="PF01497">
    <property type="entry name" value="Peripla_BP_2"/>
    <property type="match status" value="2"/>
</dbReference>
<keyword evidence="5" id="KW-1185">Reference proteome</keyword>
<evidence type="ECO:0000313" key="4">
    <source>
        <dbReference type="EMBL" id="ASI98478.1"/>
    </source>
</evidence>
<sequence length="624" mass="67509">MKKTALLLALLLLGAVVAAGCIGSGDTATQTSTSPSSTSPTKTPSSTPTTTSQTPSTTHTSVETEKSFYPVTIRDFANRTVIIKKKPERVVTLAPAITEDLYYIGQFDEVVGVTDYDDFPPGVANLTRIGGYGKYAKLEVIASLKPDLILVDSYSTPIMESLEKIAPVVVVDPHGLNDIPKALELLGKVFNAEDDAKKAIAEFNARVDAVSSAVKDEPKLKVFYIVWSNPLMTAGGGTFISDVIGLAGGENIFKDASGWPTVSVEQVIERDPDVIILTPHCGMTVQDVYKGPLANTRAAKDGRVYLIENENDLVHPSPRVVRGLETVAKLLHPDAFRVSYPLTITDFAGRKVTIEREPERIVSLAPSITESLFYIGAGDKLIGVTKWADFPPAVKNITRVGGYGKYANLELIASLNPDLILADSYSMAILNDLEKIAPVLIVAPKNITDIYDAIELLGKITNREEAAESVVADMEARVSYVTSMVEGRPKPKVLFITWWNPIWVPGNGTFQDDLIRLAGGENIFSDMKGWAQVSMEQVLKRNPDVIIISAHGAITPEDLCNTELANTNAVKNGRVFSISDENLVARPGPRIVYGLEEVAGYLHPDAFNYSFQPLVCNATASQGG</sequence>
<reference evidence="4 5" key="1">
    <citation type="submission" date="2016-03" db="EMBL/GenBank/DDBJ databases">
        <title>Complete genome sequence of Thermococcus celer.</title>
        <authorList>
            <person name="Oger P.M."/>
        </authorList>
    </citation>
    <scope>NUCLEOTIDE SEQUENCE [LARGE SCALE GENOMIC DNA]</scope>
    <source>
        <strain evidence="4 5">Vu 13</strain>
    </source>
</reference>
<dbReference type="CDD" id="cd01143">
    <property type="entry name" value="YvrC"/>
    <property type="match status" value="1"/>
</dbReference>
<dbReference type="InterPro" id="IPR050902">
    <property type="entry name" value="ABC_Transporter_SBP"/>
</dbReference>
<feature type="compositionally biased region" description="Low complexity" evidence="2">
    <location>
        <begin position="27"/>
        <end position="61"/>
    </location>
</feature>
<dbReference type="SUPFAM" id="SSF53807">
    <property type="entry name" value="Helical backbone' metal receptor"/>
    <property type="match status" value="2"/>
</dbReference>
<name>A0A218P0L6_THECE</name>
<dbReference type="InterPro" id="IPR002491">
    <property type="entry name" value="ABC_transptr_periplasmic_BD"/>
</dbReference>
<proteinExistence type="predicted"/>
<dbReference type="AlphaFoldDB" id="A0A218P0L6"/>
<organism evidence="4 5">
    <name type="scientific">Thermococcus celer Vu 13 = JCM 8558</name>
    <dbReference type="NCBI Taxonomy" id="1293037"/>
    <lineage>
        <taxon>Archaea</taxon>
        <taxon>Methanobacteriati</taxon>
        <taxon>Methanobacteriota</taxon>
        <taxon>Thermococci</taxon>
        <taxon>Thermococcales</taxon>
        <taxon>Thermococcaceae</taxon>
        <taxon>Thermococcus</taxon>
    </lineage>
</organism>
<gene>
    <name evidence="4" type="ORF">A3L02_02290</name>
</gene>
<feature type="domain" description="Fe/B12 periplasmic-binding" evidence="3">
    <location>
        <begin position="360"/>
        <end position="606"/>
    </location>
</feature>
<evidence type="ECO:0000256" key="2">
    <source>
        <dbReference type="SAM" id="MobiDB-lite"/>
    </source>
</evidence>
<dbReference type="PANTHER" id="PTHR30535">
    <property type="entry name" value="VITAMIN B12-BINDING PROTEIN"/>
    <property type="match status" value="1"/>
</dbReference>